<feature type="domain" description="Major facilitator superfamily (MFS) profile" evidence="9">
    <location>
        <begin position="80"/>
        <end position="181"/>
    </location>
</feature>
<dbReference type="InterPro" id="IPR002781">
    <property type="entry name" value="TM_pro_TauE-like"/>
</dbReference>
<feature type="transmembrane region" description="Helical" evidence="8">
    <location>
        <begin position="162"/>
        <end position="180"/>
    </location>
</feature>
<comment type="subcellular location">
    <subcellularLocation>
        <location evidence="1 8">Cell membrane</location>
        <topology evidence="1 8">Multi-pass membrane protein</topology>
    </subcellularLocation>
</comment>
<dbReference type="Proteomes" id="UP001157017">
    <property type="component" value="Unassembled WGS sequence"/>
</dbReference>
<dbReference type="InterPro" id="IPR052017">
    <property type="entry name" value="TSUP"/>
</dbReference>
<keyword evidence="4 8" id="KW-1003">Cell membrane</keyword>
<feature type="transmembrane region" description="Helical" evidence="8">
    <location>
        <begin position="110"/>
        <end position="128"/>
    </location>
</feature>
<name>A0ABQ6JCJ5_9ACTN</name>
<accession>A0ABQ6JCJ5</accession>
<comment type="caution">
    <text evidence="10">The sequence shown here is derived from an EMBL/GenBank/DDBJ whole genome shotgun (WGS) entry which is preliminary data.</text>
</comment>
<keyword evidence="7 8" id="KW-0472">Membrane</keyword>
<evidence type="ECO:0000256" key="8">
    <source>
        <dbReference type="RuleBase" id="RU363041"/>
    </source>
</evidence>
<feature type="transmembrane region" description="Helical" evidence="8">
    <location>
        <begin position="78"/>
        <end position="98"/>
    </location>
</feature>
<dbReference type="InterPro" id="IPR020846">
    <property type="entry name" value="MFS_dom"/>
</dbReference>
<dbReference type="EMBL" id="BSUZ01000001">
    <property type="protein sequence ID" value="GMA84919.1"/>
    <property type="molecule type" value="Genomic_DNA"/>
</dbReference>
<keyword evidence="3" id="KW-0813">Transport</keyword>
<dbReference type="PANTHER" id="PTHR30269:SF0">
    <property type="entry name" value="MEMBRANE TRANSPORTER PROTEIN YFCA-RELATED"/>
    <property type="match status" value="1"/>
</dbReference>
<evidence type="ECO:0000256" key="4">
    <source>
        <dbReference type="ARBA" id="ARBA00022475"/>
    </source>
</evidence>
<keyword evidence="11" id="KW-1185">Reference proteome</keyword>
<dbReference type="PANTHER" id="PTHR30269">
    <property type="entry name" value="TRANSMEMBRANE PROTEIN YFCA"/>
    <property type="match status" value="1"/>
</dbReference>
<comment type="similarity">
    <text evidence="2 8">Belongs to the 4-toluene sulfonate uptake permease (TSUP) (TC 2.A.102) family.</text>
</comment>
<evidence type="ECO:0000256" key="6">
    <source>
        <dbReference type="ARBA" id="ARBA00022989"/>
    </source>
</evidence>
<protein>
    <recommendedName>
        <fullName evidence="8">Probable membrane transporter protein</fullName>
    </recommendedName>
</protein>
<evidence type="ECO:0000256" key="7">
    <source>
        <dbReference type="ARBA" id="ARBA00023136"/>
    </source>
</evidence>
<evidence type="ECO:0000313" key="10">
    <source>
        <dbReference type="EMBL" id="GMA84919.1"/>
    </source>
</evidence>
<keyword evidence="6 8" id="KW-1133">Transmembrane helix</keyword>
<evidence type="ECO:0000256" key="1">
    <source>
        <dbReference type="ARBA" id="ARBA00004651"/>
    </source>
</evidence>
<proteinExistence type="inferred from homology"/>
<dbReference type="PROSITE" id="PS50850">
    <property type="entry name" value="MFS"/>
    <property type="match status" value="1"/>
</dbReference>
<sequence>MSLLGSAAGALLLLRLPAAAFRAVVPVLLLVSLVLVVLQPRIQRAVAERRERRGVGVHDSSASRTALSMTGTFLAGAYGGYFGAAQGVLLIGLLGSLLPEPLKRVNALKNVLSLVVNSVAAVVFMSVALDRIDWLVVLLIAVGSTLGGLLGARFGRRLSPKVLRGFIVVVGVAAIVRVVTQ</sequence>
<reference evidence="11" key="1">
    <citation type="journal article" date="2019" name="Int. J. Syst. Evol. Microbiol.">
        <title>The Global Catalogue of Microorganisms (GCM) 10K type strain sequencing project: providing services to taxonomists for standard genome sequencing and annotation.</title>
        <authorList>
            <consortium name="The Broad Institute Genomics Platform"/>
            <consortium name="The Broad Institute Genome Sequencing Center for Infectious Disease"/>
            <person name="Wu L."/>
            <person name="Ma J."/>
        </authorList>
    </citation>
    <scope>NUCLEOTIDE SEQUENCE [LARGE SCALE GENOMIC DNA]</scope>
    <source>
        <strain evidence="11">NBRC 108730</strain>
    </source>
</reference>
<dbReference type="Pfam" id="PF01925">
    <property type="entry name" value="TauE"/>
    <property type="match status" value="1"/>
</dbReference>
<gene>
    <name evidence="10" type="ORF">GCM10025868_01690</name>
</gene>
<evidence type="ECO:0000259" key="9">
    <source>
        <dbReference type="PROSITE" id="PS50850"/>
    </source>
</evidence>
<feature type="transmembrane region" description="Helical" evidence="8">
    <location>
        <begin position="134"/>
        <end position="155"/>
    </location>
</feature>
<evidence type="ECO:0000256" key="2">
    <source>
        <dbReference type="ARBA" id="ARBA00009142"/>
    </source>
</evidence>
<evidence type="ECO:0000256" key="3">
    <source>
        <dbReference type="ARBA" id="ARBA00022448"/>
    </source>
</evidence>
<evidence type="ECO:0000256" key="5">
    <source>
        <dbReference type="ARBA" id="ARBA00022692"/>
    </source>
</evidence>
<keyword evidence="5 8" id="KW-0812">Transmembrane</keyword>
<evidence type="ECO:0000313" key="11">
    <source>
        <dbReference type="Proteomes" id="UP001157017"/>
    </source>
</evidence>
<organism evidence="10 11">
    <name type="scientific">Angustibacter aerolatus</name>
    <dbReference type="NCBI Taxonomy" id="1162965"/>
    <lineage>
        <taxon>Bacteria</taxon>
        <taxon>Bacillati</taxon>
        <taxon>Actinomycetota</taxon>
        <taxon>Actinomycetes</taxon>
        <taxon>Kineosporiales</taxon>
        <taxon>Kineosporiaceae</taxon>
    </lineage>
</organism>